<evidence type="ECO:0000256" key="8">
    <source>
        <dbReference type="ARBA" id="ARBA00022857"/>
    </source>
</evidence>
<comment type="cofactor">
    <cofactor evidence="1">
        <name>FAD</name>
        <dbReference type="ChEBI" id="CHEBI:57692"/>
    </cofactor>
</comment>
<dbReference type="GO" id="GO:0050661">
    <property type="term" value="F:NADP binding"/>
    <property type="evidence" value="ECO:0007669"/>
    <property type="project" value="InterPro"/>
</dbReference>
<dbReference type="InterPro" id="IPR020946">
    <property type="entry name" value="Flavin_mOase-like"/>
</dbReference>
<comment type="catalytic activity">
    <reaction evidence="22">
        <text>N,N-dimethylaniline + NADPH + O2 + H(+) = N,N-dimethylaniline N-oxide + NADP(+) + H2O</text>
        <dbReference type="Rhea" id="RHEA:24468"/>
        <dbReference type="ChEBI" id="CHEBI:15377"/>
        <dbReference type="ChEBI" id="CHEBI:15378"/>
        <dbReference type="ChEBI" id="CHEBI:15379"/>
        <dbReference type="ChEBI" id="CHEBI:16269"/>
        <dbReference type="ChEBI" id="CHEBI:17735"/>
        <dbReference type="ChEBI" id="CHEBI:57783"/>
        <dbReference type="ChEBI" id="CHEBI:58349"/>
        <dbReference type="EC" id="1.14.13.8"/>
    </reaction>
    <physiologicalReaction direction="left-to-right" evidence="22">
        <dbReference type="Rhea" id="RHEA:24469"/>
    </physiologicalReaction>
</comment>
<evidence type="ECO:0000256" key="19">
    <source>
        <dbReference type="ARBA" id="ARBA00047338"/>
    </source>
</evidence>
<evidence type="ECO:0000256" key="22">
    <source>
        <dbReference type="ARBA" id="ARBA00049443"/>
    </source>
</evidence>
<sequence>MSELKKTVCVIGAGESGLAALKECVLQGMEPTCYDLDSDIGGMWHAKPATDASRNTPAIWPSLISNNSKHNMCFSDFPPDDKDPVFLSPKQLCAYFKRAVNHFGLEKYIHLRTRVVRIRETPDHEKTGRWEVYTCPSHVRVDGQEELANCRKQIFDNVIICAGWYKKPQYPDSLGLEKFQGVISHSFNYSGPRSFDGKKVLVVGNRFSAAEITSDVANYASETYMALGKGTWILPRLFKGGSTFDLSIPRKMVWSGNHELQFNEFVVEEANRKLDHEKTGIRRASMPYGSAFCFSDELPVKIASGKIKAYGNLSTLGENSATFDDGETVTGLDAVIFCTGYSTELSFIDTKIHDSDGRMELFMMVFPLHRAHSTLAVIGHYATDGPMVVMGENQARLAVSVMSGRHALPSQEEMAHSVQFWNDASSSRTTGFHRYYLPGFAFMDAIAEEGGFYPSFWKIFIRDPVLAWRTWHGPYLAAQYRLVGPGSQWDSARRICLRAHQEGFSCVRHKNRKESQHLGSRDKLKRKSIFKSTNSVVGLCVVLSGLVCLGLFGKSW</sequence>
<keyword evidence="11" id="KW-0503">Monooxygenase</keyword>
<evidence type="ECO:0000256" key="2">
    <source>
        <dbReference type="ARBA" id="ARBA00004389"/>
    </source>
</evidence>
<keyword evidence="6" id="KW-0256">Endoplasmic reticulum</keyword>
<keyword evidence="5" id="KW-0812">Transmembrane</keyword>
<keyword evidence="8" id="KW-0521">NADP</keyword>
<gene>
    <name evidence="23" type="ORF">EGW08_022173</name>
</gene>
<comment type="catalytic activity">
    <reaction evidence="21">
        <text>trimethylamine + NADPH + O2 = trimethylamine N-oxide + NADP(+) + H2O</text>
        <dbReference type="Rhea" id="RHEA:31979"/>
        <dbReference type="ChEBI" id="CHEBI:15377"/>
        <dbReference type="ChEBI" id="CHEBI:15379"/>
        <dbReference type="ChEBI" id="CHEBI:15724"/>
        <dbReference type="ChEBI" id="CHEBI:57783"/>
        <dbReference type="ChEBI" id="CHEBI:58349"/>
        <dbReference type="ChEBI" id="CHEBI:58389"/>
        <dbReference type="EC" id="1.14.13.148"/>
    </reaction>
    <physiologicalReaction direction="left-to-right" evidence="21">
        <dbReference type="Rhea" id="RHEA:31980"/>
    </physiologicalReaction>
</comment>
<comment type="function">
    <text evidence="18">Broad spectrum monooxygenase that catalyzes the oxygenation of a wide variety of nitrogen- and sulfur-containing compounds including xenobiotics. Catalyzes the S-oxygenation of hypotaurine to produce taurine, an organic osmolyte involved in cell volume regulation as well as a variety of cytoprotective and developmental processes. In vitro, catalyzes the N-oxygenation of trimethylamine (TMA) to produce trimethylamine N-oxide (TMAO) and could therefore participate to the detoxification of this compound that is generated by the action of gut microbiota from dietary precursors such as choline, choline containing compounds, betaine or L-carnitine.</text>
</comment>
<accession>A0A3S1ARI9</accession>
<reference evidence="23 24" key="1">
    <citation type="submission" date="2019-01" db="EMBL/GenBank/DDBJ databases">
        <title>A draft genome assembly of the solar-powered sea slug Elysia chlorotica.</title>
        <authorList>
            <person name="Cai H."/>
            <person name="Li Q."/>
            <person name="Fang X."/>
            <person name="Li J."/>
            <person name="Curtis N.E."/>
            <person name="Altenburger A."/>
            <person name="Shibata T."/>
            <person name="Feng M."/>
            <person name="Maeda T."/>
            <person name="Schwartz J.A."/>
            <person name="Shigenobu S."/>
            <person name="Lundholm N."/>
            <person name="Nishiyama T."/>
            <person name="Yang H."/>
            <person name="Hasebe M."/>
            <person name="Li S."/>
            <person name="Pierce S.K."/>
            <person name="Wang J."/>
        </authorList>
    </citation>
    <scope>NUCLEOTIDE SEQUENCE [LARGE SCALE GENOMIC DNA]</scope>
    <source>
        <strain evidence="23">EC2010</strain>
        <tissue evidence="23">Whole organism of an adult</tissue>
    </source>
</reference>
<evidence type="ECO:0000256" key="6">
    <source>
        <dbReference type="ARBA" id="ARBA00022824"/>
    </source>
</evidence>
<evidence type="ECO:0000256" key="12">
    <source>
        <dbReference type="ARBA" id="ARBA00023136"/>
    </source>
</evidence>
<evidence type="ECO:0000256" key="3">
    <source>
        <dbReference type="ARBA" id="ARBA00009183"/>
    </source>
</evidence>
<dbReference type="Proteomes" id="UP000271974">
    <property type="component" value="Unassembled WGS sequence"/>
</dbReference>
<proteinExistence type="inferred from homology"/>
<evidence type="ECO:0000256" key="11">
    <source>
        <dbReference type="ARBA" id="ARBA00023033"/>
    </source>
</evidence>
<evidence type="ECO:0000256" key="21">
    <source>
        <dbReference type="ARBA" id="ARBA00048088"/>
    </source>
</evidence>
<dbReference type="Gene3D" id="3.50.50.60">
    <property type="entry name" value="FAD/NAD(P)-binding domain"/>
    <property type="match status" value="1"/>
</dbReference>
<comment type="caution">
    <text evidence="23">The sequence shown here is derived from an EMBL/GenBank/DDBJ whole genome shotgun (WGS) entry which is preliminary data.</text>
</comment>
<dbReference type="SUPFAM" id="SSF51905">
    <property type="entry name" value="FAD/NAD(P)-binding domain"/>
    <property type="match status" value="2"/>
</dbReference>
<evidence type="ECO:0000256" key="20">
    <source>
        <dbReference type="ARBA" id="ARBA00048041"/>
    </source>
</evidence>
<dbReference type="EMBL" id="RQTK01001498">
    <property type="protein sequence ID" value="RUS70067.1"/>
    <property type="molecule type" value="Genomic_DNA"/>
</dbReference>
<keyword evidence="4" id="KW-0285">Flavoprotein</keyword>
<dbReference type="PANTHER" id="PTHR23023">
    <property type="entry name" value="DIMETHYLANILINE MONOOXYGENASE"/>
    <property type="match status" value="1"/>
</dbReference>
<comment type="catalytic activity">
    <reaction evidence="20">
        <text>hypotaurine + NADPH + O2 + H(+) = taurine + NADP(+) + H2O</text>
        <dbReference type="Rhea" id="RHEA:69819"/>
        <dbReference type="ChEBI" id="CHEBI:15377"/>
        <dbReference type="ChEBI" id="CHEBI:15378"/>
        <dbReference type="ChEBI" id="CHEBI:15379"/>
        <dbReference type="ChEBI" id="CHEBI:57783"/>
        <dbReference type="ChEBI" id="CHEBI:57853"/>
        <dbReference type="ChEBI" id="CHEBI:58349"/>
        <dbReference type="ChEBI" id="CHEBI:507393"/>
        <dbReference type="EC" id="1.14.13.8"/>
    </reaction>
    <physiologicalReaction direction="left-to-right" evidence="20">
        <dbReference type="Rhea" id="RHEA:69820"/>
    </physiologicalReaction>
</comment>
<dbReference type="InterPro" id="IPR000960">
    <property type="entry name" value="Flavin_mOase"/>
</dbReference>
<feature type="non-terminal residue" evidence="23">
    <location>
        <position position="556"/>
    </location>
</feature>
<keyword evidence="24" id="KW-1185">Reference proteome</keyword>
<dbReference type="InterPro" id="IPR036188">
    <property type="entry name" value="FAD/NAD-bd_sf"/>
</dbReference>
<protein>
    <recommendedName>
        <fullName evidence="15">Flavin-containing monooxygenase 1</fullName>
        <ecNumber evidence="14">1.14.13.148</ecNumber>
    </recommendedName>
    <alternativeName>
        <fullName evidence="17">Dimethylaniline monooxygenase [N-oxide-forming] 1</fullName>
    </alternativeName>
    <alternativeName>
        <fullName evidence="13">Dimethylaniline oxidase 1</fullName>
    </alternativeName>
    <alternativeName>
        <fullName evidence="16">Trimethylamine monooxygenase</fullName>
    </alternativeName>
</protein>
<dbReference type="GO" id="GO:0005789">
    <property type="term" value="C:endoplasmic reticulum membrane"/>
    <property type="evidence" value="ECO:0007669"/>
    <property type="project" value="UniProtKB-SubCell"/>
</dbReference>
<keyword evidence="9" id="KW-1133">Transmembrane helix</keyword>
<evidence type="ECO:0000256" key="5">
    <source>
        <dbReference type="ARBA" id="ARBA00022692"/>
    </source>
</evidence>
<evidence type="ECO:0000256" key="13">
    <source>
        <dbReference type="ARBA" id="ARBA00029725"/>
    </source>
</evidence>
<keyword evidence="7" id="KW-0274">FAD</keyword>
<dbReference type="GO" id="GO:0050660">
    <property type="term" value="F:flavin adenine dinucleotide binding"/>
    <property type="evidence" value="ECO:0007669"/>
    <property type="project" value="InterPro"/>
</dbReference>
<evidence type="ECO:0000256" key="18">
    <source>
        <dbReference type="ARBA" id="ARBA00045957"/>
    </source>
</evidence>
<evidence type="ECO:0000256" key="7">
    <source>
        <dbReference type="ARBA" id="ARBA00022827"/>
    </source>
</evidence>
<evidence type="ECO:0000256" key="15">
    <source>
        <dbReference type="ARBA" id="ARBA00034536"/>
    </source>
</evidence>
<dbReference type="PRINTS" id="PR00370">
    <property type="entry name" value="FMOXYGENASE"/>
</dbReference>
<evidence type="ECO:0000256" key="9">
    <source>
        <dbReference type="ARBA" id="ARBA00022989"/>
    </source>
</evidence>
<dbReference type="InterPro" id="IPR050346">
    <property type="entry name" value="FMO-like"/>
</dbReference>
<evidence type="ECO:0000256" key="4">
    <source>
        <dbReference type="ARBA" id="ARBA00022630"/>
    </source>
</evidence>
<comment type="catalytic activity">
    <reaction evidence="19">
        <text>hypotaurine + NADH + O2 + H(+) = taurine + NAD(+) + H2O</text>
        <dbReference type="Rhea" id="RHEA:74111"/>
        <dbReference type="ChEBI" id="CHEBI:15377"/>
        <dbReference type="ChEBI" id="CHEBI:15378"/>
        <dbReference type="ChEBI" id="CHEBI:15379"/>
        <dbReference type="ChEBI" id="CHEBI:57540"/>
        <dbReference type="ChEBI" id="CHEBI:57853"/>
        <dbReference type="ChEBI" id="CHEBI:57945"/>
        <dbReference type="ChEBI" id="CHEBI:507393"/>
        <dbReference type="EC" id="1.14.13.8"/>
    </reaction>
    <physiologicalReaction direction="left-to-right" evidence="19">
        <dbReference type="Rhea" id="RHEA:74112"/>
    </physiologicalReaction>
</comment>
<evidence type="ECO:0000313" key="23">
    <source>
        <dbReference type="EMBL" id="RUS70067.1"/>
    </source>
</evidence>
<dbReference type="EC" id="1.14.13.148" evidence="14"/>
<dbReference type="OrthoDB" id="66881at2759"/>
<dbReference type="FunFam" id="3.50.50.60:FF:000159">
    <property type="entry name" value="Dimethylaniline monooxygenase [N-oxide-forming]"/>
    <property type="match status" value="1"/>
</dbReference>
<dbReference type="AlphaFoldDB" id="A0A3S1ARI9"/>
<keyword evidence="10" id="KW-0560">Oxidoreductase</keyword>
<name>A0A3S1ARI9_ELYCH</name>
<evidence type="ECO:0000256" key="17">
    <source>
        <dbReference type="ARBA" id="ARBA00034561"/>
    </source>
</evidence>
<evidence type="ECO:0000256" key="14">
    <source>
        <dbReference type="ARBA" id="ARBA00034528"/>
    </source>
</evidence>
<evidence type="ECO:0000313" key="24">
    <source>
        <dbReference type="Proteomes" id="UP000271974"/>
    </source>
</evidence>
<evidence type="ECO:0000256" key="1">
    <source>
        <dbReference type="ARBA" id="ARBA00001974"/>
    </source>
</evidence>
<dbReference type="PIRSF" id="PIRSF000332">
    <property type="entry name" value="FMO"/>
    <property type="match status" value="1"/>
</dbReference>
<organism evidence="23 24">
    <name type="scientific">Elysia chlorotica</name>
    <name type="common">Eastern emerald elysia</name>
    <name type="synonym">Sea slug</name>
    <dbReference type="NCBI Taxonomy" id="188477"/>
    <lineage>
        <taxon>Eukaryota</taxon>
        <taxon>Metazoa</taxon>
        <taxon>Spiralia</taxon>
        <taxon>Lophotrochozoa</taxon>
        <taxon>Mollusca</taxon>
        <taxon>Gastropoda</taxon>
        <taxon>Heterobranchia</taxon>
        <taxon>Euthyneura</taxon>
        <taxon>Panpulmonata</taxon>
        <taxon>Sacoglossa</taxon>
        <taxon>Placobranchoidea</taxon>
        <taxon>Plakobranchidae</taxon>
        <taxon>Elysia</taxon>
    </lineage>
</organism>
<dbReference type="GO" id="GO:0004499">
    <property type="term" value="F:N,N-dimethylaniline monooxygenase activity"/>
    <property type="evidence" value="ECO:0007669"/>
    <property type="project" value="InterPro"/>
</dbReference>
<evidence type="ECO:0000256" key="16">
    <source>
        <dbReference type="ARBA" id="ARBA00034554"/>
    </source>
</evidence>
<keyword evidence="12" id="KW-0472">Membrane</keyword>
<dbReference type="Pfam" id="PF00743">
    <property type="entry name" value="FMO-like"/>
    <property type="match status" value="1"/>
</dbReference>
<comment type="similarity">
    <text evidence="3">Belongs to the FMO family.</text>
</comment>
<dbReference type="STRING" id="188477.A0A3S1ARI9"/>
<dbReference type="GO" id="GO:0034899">
    <property type="term" value="F:trimethylamine monooxygenase activity"/>
    <property type="evidence" value="ECO:0007669"/>
    <property type="project" value="UniProtKB-EC"/>
</dbReference>
<comment type="subcellular location">
    <subcellularLocation>
        <location evidence="2">Endoplasmic reticulum membrane</location>
        <topology evidence="2">Single-pass membrane protein</topology>
    </subcellularLocation>
</comment>
<evidence type="ECO:0000256" key="10">
    <source>
        <dbReference type="ARBA" id="ARBA00023002"/>
    </source>
</evidence>